<feature type="compositionally biased region" description="Basic and acidic residues" evidence="1">
    <location>
        <begin position="130"/>
        <end position="140"/>
    </location>
</feature>
<evidence type="ECO:0000256" key="2">
    <source>
        <dbReference type="SAM" id="Phobius"/>
    </source>
</evidence>
<feature type="transmembrane region" description="Helical" evidence="2">
    <location>
        <begin position="21"/>
        <end position="43"/>
    </location>
</feature>
<reference evidence="3 4" key="1">
    <citation type="submission" date="2019-10" db="EMBL/GenBank/DDBJ databases">
        <title>Extracellular Electron Transfer in a Candidatus Methanoperedens spp. Enrichment Culture.</title>
        <authorList>
            <person name="Berger S."/>
            <person name="Rangel Shaw D."/>
            <person name="Berben T."/>
            <person name="In 'T Zandt M."/>
            <person name="Frank J."/>
            <person name="Reimann J."/>
            <person name="Jetten M.S.M."/>
            <person name="Welte C.U."/>
        </authorList>
    </citation>
    <scope>NUCLEOTIDE SEQUENCE [LARGE SCALE GENOMIC DNA]</scope>
    <source>
        <strain evidence="3">SB12</strain>
    </source>
</reference>
<gene>
    <name evidence="3" type="ORF">F9K24_15975</name>
</gene>
<protein>
    <submittedName>
        <fullName evidence="3">Uncharacterized protein</fullName>
    </submittedName>
</protein>
<dbReference type="EMBL" id="WBUI01000018">
    <property type="protein sequence ID" value="KAB2930733.1"/>
    <property type="molecule type" value="Genomic_DNA"/>
</dbReference>
<sequence>MDALFKMIDRMLHAIPPNVQKMVRLGVLAVWGVLVIFVVIWSFRAGSDSAPQTGDDMYLSNIKEKVYRDRMKRDPADVTLPDLNELSKEEVAPLSVYEPESTPPRGDEPSPEISPLPMKGEDDDVIFPEKGVRPERRGEPAPKASEPALMSPER</sequence>
<feature type="region of interest" description="Disordered" evidence="1">
    <location>
        <begin position="73"/>
        <end position="154"/>
    </location>
</feature>
<proteinExistence type="predicted"/>
<evidence type="ECO:0000256" key="1">
    <source>
        <dbReference type="SAM" id="MobiDB-lite"/>
    </source>
</evidence>
<dbReference type="Proteomes" id="UP000460298">
    <property type="component" value="Unassembled WGS sequence"/>
</dbReference>
<keyword evidence="2" id="KW-1133">Transmembrane helix</keyword>
<accession>A0A833GZN0</accession>
<keyword evidence="2" id="KW-0812">Transmembrane</keyword>
<evidence type="ECO:0000313" key="4">
    <source>
        <dbReference type="Proteomes" id="UP000460298"/>
    </source>
</evidence>
<evidence type="ECO:0000313" key="3">
    <source>
        <dbReference type="EMBL" id="KAB2930733.1"/>
    </source>
</evidence>
<comment type="caution">
    <text evidence="3">The sequence shown here is derived from an EMBL/GenBank/DDBJ whole genome shotgun (WGS) entry which is preliminary data.</text>
</comment>
<dbReference type="AlphaFoldDB" id="A0A833GZN0"/>
<organism evidence="3 4">
    <name type="scientific">Leptonema illini</name>
    <dbReference type="NCBI Taxonomy" id="183"/>
    <lineage>
        <taxon>Bacteria</taxon>
        <taxon>Pseudomonadati</taxon>
        <taxon>Spirochaetota</taxon>
        <taxon>Spirochaetia</taxon>
        <taxon>Leptospirales</taxon>
        <taxon>Leptospiraceae</taxon>
        <taxon>Leptonema</taxon>
    </lineage>
</organism>
<keyword evidence="2" id="KW-0472">Membrane</keyword>
<name>A0A833GZN0_9LEPT</name>